<dbReference type="GO" id="GO:0007165">
    <property type="term" value="P:signal transduction"/>
    <property type="evidence" value="ECO:0007669"/>
    <property type="project" value="InterPro"/>
</dbReference>
<dbReference type="GO" id="GO:0019888">
    <property type="term" value="F:protein phosphatase regulator activity"/>
    <property type="evidence" value="ECO:0007669"/>
    <property type="project" value="InterPro"/>
</dbReference>
<dbReference type="InterPro" id="IPR016024">
    <property type="entry name" value="ARM-type_fold"/>
</dbReference>
<proteinExistence type="predicted"/>
<evidence type="ECO:0000313" key="2">
    <source>
        <dbReference type="Proteomes" id="UP000324800"/>
    </source>
</evidence>
<protein>
    <submittedName>
        <fullName evidence="1">Uncharacterized protein</fullName>
    </submittedName>
</protein>
<reference evidence="1 2" key="1">
    <citation type="submission" date="2019-03" db="EMBL/GenBank/DDBJ databases">
        <title>Single cell metagenomics reveals metabolic interactions within the superorganism composed of flagellate Streblomastix strix and complex community of Bacteroidetes bacteria on its surface.</title>
        <authorList>
            <person name="Treitli S.C."/>
            <person name="Kolisko M."/>
            <person name="Husnik F."/>
            <person name="Keeling P."/>
            <person name="Hampl V."/>
        </authorList>
    </citation>
    <scope>NUCLEOTIDE SEQUENCE [LARGE SCALE GENOMIC DNA]</scope>
    <source>
        <strain evidence="1">ST1C</strain>
    </source>
</reference>
<dbReference type="SUPFAM" id="SSF48371">
    <property type="entry name" value="ARM repeat"/>
    <property type="match status" value="1"/>
</dbReference>
<dbReference type="Gene3D" id="1.25.10.10">
    <property type="entry name" value="Leucine-rich Repeat Variant"/>
    <property type="match status" value="1"/>
</dbReference>
<dbReference type="GO" id="GO:0000159">
    <property type="term" value="C:protein phosphatase type 2A complex"/>
    <property type="evidence" value="ECO:0007669"/>
    <property type="project" value="InterPro"/>
</dbReference>
<name>A0A5J4WCJ1_9EUKA</name>
<dbReference type="OrthoDB" id="10264446at2759"/>
<dbReference type="Pfam" id="PF01603">
    <property type="entry name" value="B56"/>
    <property type="match status" value="1"/>
</dbReference>
<accession>A0A5J4WCJ1</accession>
<dbReference type="InterPro" id="IPR002554">
    <property type="entry name" value="PP2A_B56"/>
</dbReference>
<organism evidence="1 2">
    <name type="scientific">Streblomastix strix</name>
    <dbReference type="NCBI Taxonomy" id="222440"/>
    <lineage>
        <taxon>Eukaryota</taxon>
        <taxon>Metamonada</taxon>
        <taxon>Preaxostyla</taxon>
        <taxon>Oxymonadida</taxon>
        <taxon>Streblomastigidae</taxon>
        <taxon>Streblomastix</taxon>
    </lineage>
</organism>
<dbReference type="PANTHER" id="PTHR10257">
    <property type="entry name" value="SERINE/THREONINE PROTEIN PHOSPHATASE 2A PP2A REGULATORY SUBUNIT B"/>
    <property type="match status" value="1"/>
</dbReference>
<dbReference type="Proteomes" id="UP000324800">
    <property type="component" value="Unassembled WGS sequence"/>
</dbReference>
<dbReference type="EMBL" id="SNRW01002598">
    <property type="protein sequence ID" value="KAA6392275.1"/>
    <property type="molecule type" value="Genomic_DNA"/>
</dbReference>
<gene>
    <name evidence="1" type="ORF">EZS28_012200</name>
</gene>
<sequence length="234" mass="25929">MQRPKQTAKSSAKTAATNAATVLAQAASATAQSKAQSTQNQGAGQQITLSFASGGSVMPKTQSHAAVHKGQSNVEKAPLSDIIVKKTATKLTSAHSTQQLKDLKPQIKLLPMFSEIQLSEQQSHFIAKLEQCCYLCDWNNDSPATEQDRETKARYLKDVVTYVTNSKNVFPEAVWPSVMKMIQANIFRPFPIQDKGMFDLDDDEPNLDPAWAHLQFVYEILFRFVLSNEVDPKV</sequence>
<dbReference type="PANTHER" id="PTHR10257:SF3">
    <property type="entry name" value="SERINE_THREONINE-PROTEIN PHOSPHATASE 2A 56 KDA REGULATORY SUBUNIT GAMMA ISOFORM"/>
    <property type="match status" value="1"/>
</dbReference>
<dbReference type="InterPro" id="IPR011989">
    <property type="entry name" value="ARM-like"/>
</dbReference>
<dbReference type="AlphaFoldDB" id="A0A5J4WCJ1"/>
<evidence type="ECO:0000313" key="1">
    <source>
        <dbReference type="EMBL" id="KAA6392275.1"/>
    </source>
</evidence>
<comment type="caution">
    <text evidence="1">The sequence shown here is derived from an EMBL/GenBank/DDBJ whole genome shotgun (WGS) entry which is preliminary data.</text>
</comment>